<evidence type="ECO:0000313" key="2">
    <source>
        <dbReference type="Proteomes" id="UP001321861"/>
    </source>
</evidence>
<protein>
    <submittedName>
        <fullName evidence="1">Uncharacterized protein</fullName>
    </submittedName>
</protein>
<accession>A0AAU9D273</accession>
<gene>
    <name evidence="1" type="ORF">XA3_13070</name>
</gene>
<reference evidence="1 2" key="1">
    <citation type="journal article" date="2023" name="Microbiol. Spectr.">
        <title>Symbiosis of Carpenter Bees with Uncharacterized Lactic Acid Bacteria Showing NAD Auxotrophy.</title>
        <authorList>
            <person name="Kawasaki S."/>
            <person name="Ozawa K."/>
            <person name="Mori T."/>
            <person name="Yamamoto A."/>
            <person name="Ito M."/>
            <person name="Ohkuma M."/>
            <person name="Sakamoto M."/>
            <person name="Matsutani M."/>
        </authorList>
    </citation>
    <scope>NUCLEOTIDE SEQUENCE [LARGE SCALE GENOMIC DNA]</scope>
    <source>
        <strain evidence="1 2">XA3</strain>
    </source>
</reference>
<dbReference type="AlphaFoldDB" id="A0AAU9D273"/>
<sequence>MVTVNYVLGYAVNPSYYERCKLSHSSQWKAFGEENEFYEIGKDQWVQVLNKRSFVQNVDTYFSFE</sequence>
<proteinExistence type="predicted"/>
<name>A0AAU9D273_9LACO</name>
<keyword evidence="2" id="KW-1185">Reference proteome</keyword>
<dbReference type="EMBL" id="AP026802">
    <property type="protein sequence ID" value="BDR58866.1"/>
    <property type="molecule type" value="Genomic_DNA"/>
</dbReference>
<evidence type="ECO:0000313" key="1">
    <source>
        <dbReference type="EMBL" id="BDR58866.1"/>
    </source>
</evidence>
<organism evidence="1 2">
    <name type="scientific">Xylocopilactobacillus apicola</name>
    <dbReference type="NCBI Taxonomy" id="2932184"/>
    <lineage>
        <taxon>Bacteria</taxon>
        <taxon>Bacillati</taxon>
        <taxon>Bacillota</taxon>
        <taxon>Bacilli</taxon>
        <taxon>Lactobacillales</taxon>
        <taxon>Lactobacillaceae</taxon>
        <taxon>Xylocopilactobacillus</taxon>
    </lineage>
</organism>
<dbReference type="KEGG" id="xap:XA3_13070"/>
<dbReference type="Proteomes" id="UP001321861">
    <property type="component" value="Chromosome"/>
</dbReference>